<protein>
    <submittedName>
        <fullName evidence="2">Uncharacterized protein</fullName>
    </submittedName>
</protein>
<feature type="region of interest" description="Disordered" evidence="1">
    <location>
        <begin position="63"/>
        <end position="112"/>
    </location>
</feature>
<dbReference type="EMBL" id="QKKF02008813">
    <property type="protein sequence ID" value="RZF45556.1"/>
    <property type="molecule type" value="Genomic_DNA"/>
</dbReference>
<evidence type="ECO:0000313" key="3">
    <source>
        <dbReference type="Proteomes" id="UP000291343"/>
    </source>
</evidence>
<comment type="caution">
    <text evidence="2">The sequence shown here is derived from an EMBL/GenBank/DDBJ whole genome shotgun (WGS) entry which is preliminary data.</text>
</comment>
<gene>
    <name evidence="2" type="ORF">LSTR_LSTR015603</name>
</gene>
<keyword evidence="3" id="KW-1185">Reference proteome</keyword>
<feature type="compositionally biased region" description="Acidic residues" evidence="1">
    <location>
        <begin position="69"/>
        <end position="89"/>
    </location>
</feature>
<dbReference type="InParanoid" id="A0A482XI10"/>
<reference evidence="2 3" key="1">
    <citation type="journal article" date="2017" name="Gigascience">
        <title>Genome sequence of the small brown planthopper, Laodelphax striatellus.</title>
        <authorList>
            <person name="Zhu J."/>
            <person name="Jiang F."/>
            <person name="Wang X."/>
            <person name="Yang P."/>
            <person name="Bao Y."/>
            <person name="Zhao W."/>
            <person name="Wang W."/>
            <person name="Lu H."/>
            <person name="Wang Q."/>
            <person name="Cui N."/>
            <person name="Li J."/>
            <person name="Chen X."/>
            <person name="Luo L."/>
            <person name="Yu J."/>
            <person name="Kang L."/>
            <person name="Cui F."/>
        </authorList>
    </citation>
    <scope>NUCLEOTIDE SEQUENCE [LARGE SCALE GENOMIC DNA]</scope>
    <source>
        <strain evidence="2">Lst14</strain>
    </source>
</reference>
<evidence type="ECO:0000256" key="1">
    <source>
        <dbReference type="SAM" id="MobiDB-lite"/>
    </source>
</evidence>
<name>A0A482XI10_LAOST</name>
<evidence type="ECO:0000313" key="2">
    <source>
        <dbReference type="EMBL" id="RZF45556.1"/>
    </source>
</evidence>
<proteinExistence type="predicted"/>
<accession>A0A482XI10</accession>
<dbReference type="AlphaFoldDB" id="A0A482XI10"/>
<feature type="compositionally biased region" description="Acidic residues" evidence="1">
    <location>
        <begin position="99"/>
        <end position="112"/>
    </location>
</feature>
<sequence length="170" mass="19005">MMADQPNIVNNGVLLYLCSDHMPTSYLTELSLSSLIVFELSFVNCFAIFLKSLSKFSSLAEQHDLNEGITEEDEEEEEEEEDEEDEEEEERKALKFDEVAEDDDDDEEDEVEEEVQFEELVSSSLLEVGSLSSLAGEVCCDGLSSSSRFSASVGVFLEEKRCMNIVNGAV</sequence>
<organism evidence="2 3">
    <name type="scientific">Laodelphax striatellus</name>
    <name type="common">Small brown planthopper</name>
    <name type="synonym">Delphax striatella</name>
    <dbReference type="NCBI Taxonomy" id="195883"/>
    <lineage>
        <taxon>Eukaryota</taxon>
        <taxon>Metazoa</taxon>
        <taxon>Ecdysozoa</taxon>
        <taxon>Arthropoda</taxon>
        <taxon>Hexapoda</taxon>
        <taxon>Insecta</taxon>
        <taxon>Pterygota</taxon>
        <taxon>Neoptera</taxon>
        <taxon>Paraneoptera</taxon>
        <taxon>Hemiptera</taxon>
        <taxon>Auchenorrhyncha</taxon>
        <taxon>Fulgoroidea</taxon>
        <taxon>Delphacidae</taxon>
        <taxon>Criomorphinae</taxon>
        <taxon>Laodelphax</taxon>
    </lineage>
</organism>
<dbReference type="Proteomes" id="UP000291343">
    <property type="component" value="Unassembled WGS sequence"/>
</dbReference>